<comment type="caution">
    <text evidence="1">The sequence shown here is derived from an EMBL/GenBank/DDBJ whole genome shotgun (WGS) entry which is preliminary data.</text>
</comment>
<protein>
    <submittedName>
        <fullName evidence="1">Uncharacterized protein</fullName>
    </submittedName>
</protein>
<evidence type="ECO:0000313" key="1">
    <source>
        <dbReference type="EMBL" id="TCK06556.1"/>
    </source>
</evidence>
<keyword evidence="2" id="KW-1185">Reference proteome</keyword>
<dbReference type="Pfam" id="PF25952">
    <property type="entry name" value="DUF7990"/>
    <property type="match status" value="1"/>
</dbReference>
<gene>
    <name evidence="1" type="ORF">CLV27_0358</name>
</gene>
<dbReference type="AlphaFoldDB" id="A0A4V2PDV9"/>
<dbReference type="OrthoDB" id="5358049at2"/>
<dbReference type="InterPro" id="IPR058303">
    <property type="entry name" value="DUF7990"/>
</dbReference>
<organism evidence="1 2">
    <name type="scientific">Phorcysia thermohydrogeniphila</name>
    <dbReference type="NCBI Taxonomy" id="936138"/>
    <lineage>
        <taxon>Bacteria</taxon>
        <taxon>Pseudomonadati</taxon>
        <taxon>Aquificota</taxon>
        <taxon>Aquificia</taxon>
        <taxon>Desulfurobacteriales</taxon>
        <taxon>Desulfurobacteriaceae</taxon>
        <taxon>Phorcysia</taxon>
    </lineage>
</organism>
<proteinExistence type="predicted"/>
<evidence type="ECO:0000313" key="2">
    <source>
        <dbReference type="Proteomes" id="UP000295777"/>
    </source>
</evidence>
<sequence>MKEFLKNLKLFFKGALLDSATDKLEYKAKVLNDNLLTVVLSHRLGIPNPVHYYLVELLPHIAVEIKGWERRMADRKSVISRALGEVGEP</sequence>
<dbReference type="EMBL" id="SMFV01000001">
    <property type="protein sequence ID" value="TCK06556.1"/>
    <property type="molecule type" value="Genomic_DNA"/>
</dbReference>
<reference evidence="1 2" key="1">
    <citation type="submission" date="2019-03" db="EMBL/GenBank/DDBJ databases">
        <title>Genomic Encyclopedia of Archaeal and Bacterial Type Strains, Phase II (KMG-II): from individual species to whole genera.</title>
        <authorList>
            <person name="Goeker M."/>
        </authorList>
    </citation>
    <scope>NUCLEOTIDE SEQUENCE [LARGE SCALE GENOMIC DNA]</scope>
    <source>
        <strain evidence="1 2">DSM 24425</strain>
    </source>
</reference>
<name>A0A4V2PDV9_9BACT</name>
<dbReference type="RefSeq" id="WP_132525209.1">
    <property type="nucleotide sequence ID" value="NZ_SMFV01000001.1"/>
</dbReference>
<dbReference type="Proteomes" id="UP000295777">
    <property type="component" value="Unassembled WGS sequence"/>
</dbReference>
<accession>A0A4V2PDV9</accession>